<comment type="similarity">
    <text evidence="2">Belongs to the auxin efflux carrier (TC 2.A.69) family.</text>
</comment>
<feature type="transmembrane region" description="Helical" evidence="8">
    <location>
        <begin position="134"/>
        <end position="153"/>
    </location>
</feature>
<evidence type="ECO:0000256" key="1">
    <source>
        <dbReference type="ARBA" id="ARBA00004651"/>
    </source>
</evidence>
<evidence type="ECO:0000256" key="6">
    <source>
        <dbReference type="ARBA" id="ARBA00022989"/>
    </source>
</evidence>
<keyword evidence="5 8" id="KW-0812">Transmembrane</keyword>
<evidence type="ECO:0000256" key="5">
    <source>
        <dbReference type="ARBA" id="ARBA00022692"/>
    </source>
</evidence>
<comment type="caution">
    <text evidence="9">The sequence shown here is derived from an EMBL/GenBank/DDBJ whole genome shotgun (WGS) entry which is preliminary data.</text>
</comment>
<dbReference type="Gene3D" id="1.20.1530.20">
    <property type="match status" value="1"/>
</dbReference>
<reference evidence="9 10" key="1">
    <citation type="submission" date="2024-09" db="EMBL/GenBank/DDBJ databases">
        <authorList>
            <person name="Sun Q."/>
            <person name="Mori K."/>
        </authorList>
    </citation>
    <scope>NUCLEOTIDE SEQUENCE [LARGE SCALE GENOMIC DNA]</scope>
    <source>
        <strain evidence="9 10">CCM 7415</strain>
    </source>
</reference>
<keyword evidence="10" id="KW-1185">Reference proteome</keyword>
<dbReference type="Pfam" id="PF03547">
    <property type="entry name" value="Mem_trans"/>
    <property type="match status" value="2"/>
</dbReference>
<dbReference type="InterPro" id="IPR038770">
    <property type="entry name" value="Na+/solute_symporter_sf"/>
</dbReference>
<dbReference type="PANTHER" id="PTHR36838:SF4">
    <property type="entry name" value="AUXIN EFFLUX CARRIER FAMILY PROTEIN"/>
    <property type="match status" value="1"/>
</dbReference>
<dbReference type="Proteomes" id="UP001589814">
    <property type="component" value="Unassembled WGS sequence"/>
</dbReference>
<name>A0ABV6G6R8_9GAMM</name>
<keyword evidence="7 8" id="KW-0472">Membrane</keyword>
<evidence type="ECO:0000256" key="2">
    <source>
        <dbReference type="ARBA" id="ARBA00010145"/>
    </source>
</evidence>
<feature type="transmembrane region" description="Helical" evidence="8">
    <location>
        <begin position="173"/>
        <end position="194"/>
    </location>
</feature>
<feature type="transmembrane region" description="Helical" evidence="8">
    <location>
        <begin position="71"/>
        <end position="90"/>
    </location>
</feature>
<proteinExistence type="inferred from homology"/>
<dbReference type="EMBL" id="JBHLVX010000055">
    <property type="protein sequence ID" value="MFC0269203.1"/>
    <property type="molecule type" value="Genomic_DNA"/>
</dbReference>
<feature type="transmembrane region" description="Helical" evidence="8">
    <location>
        <begin position="234"/>
        <end position="253"/>
    </location>
</feature>
<evidence type="ECO:0000313" key="10">
    <source>
        <dbReference type="Proteomes" id="UP001589814"/>
    </source>
</evidence>
<evidence type="ECO:0000256" key="8">
    <source>
        <dbReference type="SAM" id="Phobius"/>
    </source>
</evidence>
<evidence type="ECO:0000313" key="9">
    <source>
        <dbReference type="EMBL" id="MFC0269203.1"/>
    </source>
</evidence>
<organism evidence="9 10">
    <name type="scientific">Kushneria aurantia</name>
    <dbReference type="NCBI Taxonomy" id="504092"/>
    <lineage>
        <taxon>Bacteria</taxon>
        <taxon>Pseudomonadati</taxon>
        <taxon>Pseudomonadota</taxon>
        <taxon>Gammaproteobacteria</taxon>
        <taxon>Oceanospirillales</taxon>
        <taxon>Halomonadaceae</taxon>
        <taxon>Kushneria</taxon>
    </lineage>
</organism>
<feature type="transmembrane region" description="Helical" evidence="8">
    <location>
        <begin position="200"/>
        <end position="222"/>
    </location>
</feature>
<dbReference type="PANTHER" id="PTHR36838">
    <property type="entry name" value="AUXIN EFFLUX CARRIER FAMILY PROTEIN"/>
    <property type="match status" value="1"/>
</dbReference>
<gene>
    <name evidence="9" type="ORF">ACFFHW_14625</name>
</gene>
<evidence type="ECO:0000256" key="7">
    <source>
        <dbReference type="ARBA" id="ARBA00023136"/>
    </source>
</evidence>
<feature type="transmembrane region" description="Helical" evidence="8">
    <location>
        <begin position="259"/>
        <end position="279"/>
    </location>
</feature>
<feature type="transmembrane region" description="Helical" evidence="8">
    <location>
        <begin position="37"/>
        <end position="59"/>
    </location>
</feature>
<feature type="transmembrane region" description="Helical" evidence="8">
    <location>
        <begin position="286"/>
        <end position="309"/>
    </location>
</feature>
<accession>A0ABV6G6R8</accession>
<protein>
    <submittedName>
        <fullName evidence="9">AEC family transporter</fullName>
    </submittedName>
</protein>
<keyword evidence="3" id="KW-0813">Transport</keyword>
<keyword evidence="6 8" id="KW-1133">Transmembrane helix</keyword>
<dbReference type="RefSeq" id="WP_019951552.1">
    <property type="nucleotide sequence ID" value="NZ_JBHLVX010000055.1"/>
</dbReference>
<feature type="transmembrane region" description="Helical" evidence="8">
    <location>
        <begin position="6"/>
        <end position="25"/>
    </location>
</feature>
<sequence length="315" mass="32928">MDPLAIFATTFNATAPVFSMVLLGVVLRRLKWIDADFIHTASMLVFRGAMPTLLFLALIDADMGEALQLDLMLYLAFATLASFALIWLWASRRVAHDDRGVYVQAGFRGNGGILGLAVANSMYGSFGLSAGSMLVATLIPLYNALSVVVLARYQPGARAGWRSIARKVATNPLILAVIAGLAFAASGLQLPGWLHTSGEYFAGITLPLALISIGGTMSVAAIREASGVALGASLMKLVWVPLAFTALAALIGFGGRELVMLFIFLSSPSAAASFVMARAMGGNARLAANVIAVTTLCSSLTVTLGIFLLQLGGLA</sequence>
<evidence type="ECO:0000256" key="3">
    <source>
        <dbReference type="ARBA" id="ARBA00022448"/>
    </source>
</evidence>
<keyword evidence="4" id="KW-1003">Cell membrane</keyword>
<dbReference type="InterPro" id="IPR004776">
    <property type="entry name" value="Mem_transp_PIN-like"/>
</dbReference>
<evidence type="ECO:0000256" key="4">
    <source>
        <dbReference type="ARBA" id="ARBA00022475"/>
    </source>
</evidence>
<comment type="subcellular location">
    <subcellularLocation>
        <location evidence="1">Cell membrane</location>
        <topology evidence="1">Multi-pass membrane protein</topology>
    </subcellularLocation>
</comment>